<evidence type="ECO:0000313" key="1">
    <source>
        <dbReference type="EMBL" id="GCB65167.1"/>
    </source>
</evidence>
<dbReference type="AlphaFoldDB" id="A0A401NWC8"/>
<dbReference type="Proteomes" id="UP000288216">
    <property type="component" value="Unassembled WGS sequence"/>
</dbReference>
<accession>A0A401NWC8</accession>
<evidence type="ECO:0000313" key="2">
    <source>
        <dbReference type="Proteomes" id="UP000288216"/>
    </source>
</evidence>
<gene>
    <name evidence="1" type="ORF">scyTo_0000389</name>
</gene>
<proteinExistence type="predicted"/>
<dbReference type="EMBL" id="BFAA01000071">
    <property type="protein sequence ID" value="GCB65167.1"/>
    <property type="molecule type" value="Genomic_DNA"/>
</dbReference>
<organism evidence="1 2">
    <name type="scientific">Scyliorhinus torazame</name>
    <name type="common">Cloudy catshark</name>
    <name type="synonym">Catulus torazame</name>
    <dbReference type="NCBI Taxonomy" id="75743"/>
    <lineage>
        <taxon>Eukaryota</taxon>
        <taxon>Metazoa</taxon>
        <taxon>Chordata</taxon>
        <taxon>Craniata</taxon>
        <taxon>Vertebrata</taxon>
        <taxon>Chondrichthyes</taxon>
        <taxon>Elasmobranchii</taxon>
        <taxon>Galeomorphii</taxon>
        <taxon>Galeoidea</taxon>
        <taxon>Carcharhiniformes</taxon>
        <taxon>Scyliorhinidae</taxon>
        <taxon>Scyliorhinus</taxon>
    </lineage>
</organism>
<protein>
    <submittedName>
        <fullName evidence="1">Uncharacterized protein</fullName>
    </submittedName>
</protein>
<comment type="caution">
    <text evidence="1">The sequence shown here is derived from an EMBL/GenBank/DDBJ whole genome shotgun (WGS) entry which is preliminary data.</text>
</comment>
<reference evidence="1 2" key="1">
    <citation type="journal article" date="2018" name="Nat. Ecol. Evol.">
        <title>Shark genomes provide insights into elasmobranch evolution and the origin of vertebrates.</title>
        <authorList>
            <person name="Hara Y"/>
            <person name="Yamaguchi K"/>
            <person name="Onimaru K"/>
            <person name="Kadota M"/>
            <person name="Koyanagi M"/>
            <person name="Keeley SD"/>
            <person name="Tatsumi K"/>
            <person name="Tanaka K"/>
            <person name="Motone F"/>
            <person name="Kageyama Y"/>
            <person name="Nozu R"/>
            <person name="Adachi N"/>
            <person name="Nishimura O"/>
            <person name="Nakagawa R"/>
            <person name="Tanegashima C"/>
            <person name="Kiyatake I"/>
            <person name="Matsumoto R"/>
            <person name="Murakumo K"/>
            <person name="Nishida K"/>
            <person name="Terakita A"/>
            <person name="Kuratani S"/>
            <person name="Sato K"/>
            <person name="Hyodo S Kuraku.S."/>
        </authorList>
    </citation>
    <scope>NUCLEOTIDE SEQUENCE [LARGE SCALE GENOMIC DNA]</scope>
</reference>
<name>A0A401NWC8_SCYTO</name>
<sequence length="136" mass="15543">MGPEGSIVQMIVTHNSKLIAKMREKGYNPDAPAAEQKAWWAGQTKNKYEKGVIIATTILRNQRSKEFQEARVSAVRRVQEGDRRKPQGRFVVTVTPTAPCVMEESDYGDDWDSFKEGMYEDYASLPPYEEKDEHCL</sequence>
<keyword evidence="2" id="KW-1185">Reference proteome</keyword>